<dbReference type="EC" id="3.2.1.26" evidence="2"/>
<organism evidence="6 7">
    <name type="scientific">Neglectibacter timonensis</name>
    <dbReference type="NCBI Taxonomy" id="1776382"/>
    <lineage>
        <taxon>Bacteria</taxon>
        <taxon>Bacillati</taxon>
        <taxon>Bacillota</taxon>
        <taxon>Clostridia</taxon>
        <taxon>Eubacteriales</taxon>
        <taxon>Oscillospiraceae</taxon>
        <taxon>Neglectibacter</taxon>
    </lineage>
</organism>
<name>A0ABT1RW80_9FIRM</name>
<dbReference type="Gene3D" id="2.115.10.20">
    <property type="entry name" value="Glycosyl hydrolase domain, family 43"/>
    <property type="match status" value="1"/>
</dbReference>
<dbReference type="Pfam" id="PF00251">
    <property type="entry name" value="Glyco_hydro_32N"/>
    <property type="match status" value="1"/>
</dbReference>
<dbReference type="InterPro" id="IPR051214">
    <property type="entry name" value="GH32_Enzymes"/>
</dbReference>
<gene>
    <name evidence="6" type="ORF">NE695_03235</name>
</gene>
<sequence>MSDLPRLMHHFEPKKGWINDPNGLCFFGGKYHAFFQHYPFEAKWGPMHWGHAVSEDLVSWEELPIALYPDMPYENGGGCFSGSALEKDGVLYLMYTSVSKEHGQTQSIAVSRDGLHFEKLPENPVIPQSPLDSENRDFRDPKIFPYGDGYRMVCGAGQGGMGYVLLFCSPDLLHWEYAGKLFESDQFGAVPECPDFFPLGDKWVLLFSRMDTRSAQFIVGEFDGVHFTPESYQQPECGTDFYAPQTFLDGKGRRLMIGWLYNWDRKVPEGASYAGALSVPTELTLRDGKVFHYPAEETQSLLRGEDEHLLRQDGVLKVTNGERILLERPLSQVSDAAVLRDTKTCEVFLNRGEQSCTFYFI</sequence>
<proteinExistence type="inferred from homology"/>
<reference evidence="6 7" key="1">
    <citation type="submission" date="2022-06" db="EMBL/GenBank/DDBJ databases">
        <title>Isolation of gut microbiota from human fecal samples.</title>
        <authorList>
            <person name="Pamer E.G."/>
            <person name="Barat B."/>
            <person name="Waligurski E."/>
            <person name="Medina S."/>
            <person name="Paddock L."/>
            <person name="Mostad J."/>
        </authorList>
    </citation>
    <scope>NUCLEOTIDE SEQUENCE [LARGE SCALE GENOMIC DNA]</scope>
    <source>
        <strain evidence="6 7">DFI.9.73</strain>
    </source>
</reference>
<feature type="domain" description="Glycosyl hydrolase family 32 N-terminal" evidence="5">
    <location>
        <begin position="10"/>
        <end position="294"/>
    </location>
</feature>
<keyword evidence="7" id="KW-1185">Reference proteome</keyword>
<protein>
    <recommendedName>
        <fullName evidence="2">beta-fructofuranosidase</fullName>
        <ecNumber evidence="2">3.2.1.26</ecNumber>
    </recommendedName>
</protein>
<dbReference type="PROSITE" id="PS00609">
    <property type="entry name" value="GLYCOSYL_HYDROL_F32"/>
    <property type="match status" value="1"/>
</dbReference>
<evidence type="ECO:0000256" key="2">
    <source>
        <dbReference type="ARBA" id="ARBA00012758"/>
    </source>
</evidence>
<dbReference type="SMART" id="SM00640">
    <property type="entry name" value="Glyco_32"/>
    <property type="match status" value="1"/>
</dbReference>
<comment type="caution">
    <text evidence="6">The sequence shown here is derived from an EMBL/GenBank/DDBJ whole genome shotgun (WGS) entry which is preliminary data.</text>
</comment>
<dbReference type="CDD" id="cd08996">
    <property type="entry name" value="GH32_FFase"/>
    <property type="match status" value="1"/>
</dbReference>
<evidence type="ECO:0000259" key="5">
    <source>
        <dbReference type="Pfam" id="PF00251"/>
    </source>
</evidence>
<dbReference type="SUPFAM" id="SSF75005">
    <property type="entry name" value="Arabinanase/levansucrase/invertase"/>
    <property type="match status" value="1"/>
</dbReference>
<evidence type="ECO:0000256" key="1">
    <source>
        <dbReference type="ARBA" id="ARBA00009902"/>
    </source>
</evidence>
<dbReference type="InterPro" id="IPR018053">
    <property type="entry name" value="Glyco_hydro_32_AS"/>
</dbReference>
<evidence type="ECO:0000256" key="4">
    <source>
        <dbReference type="ARBA" id="ARBA00023295"/>
    </source>
</evidence>
<dbReference type="RefSeq" id="WP_066862198.1">
    <property type="nucleotide sequence ID" value="NZ_CABKVV010000012.1"/>
</dbReference>
<keyword evidence="3 6" id="KW-0378">Hydrolase</keyword>
<keyword evidence="4" id="KW-0326">Glycosidase</keyword>
<dbReference type="InterPro" id="IPR001362">
    <property type="entry name" value="Glyco_hydro_32"/>
</dbReference>
<evidence type="ECO:0000313" key="7">
    <source>
        <dbReference type="Proteomes" id="UP001524473"/>
    </source>
</evidence>
<dbReference type="PANTHER" id="PTHR43101">
    <property type="entry name" value="BETA-FRUCTOSIDASE"/>
    <property type="match status" value="1"/>
</dbReference>
<dbReference type="PANTHER" id="PTHR43101:SF1">
    <property type="entry name" value="BETA-FRUCTOSIDASE"/>
    <property type="match status" value="1"/>
</dbReference>
<accession>A0ABT1RW80</accession>
<dbReference type="Proteomes" id="UP001524473">
    <property type="component" value="Unassembled WGS sequence"/>
</dbReference>
<dbReference type="InterPro" id="IPR013148">
    <property type="entry name" value="Glyco_hydro_32_N"/>
</dbReference>
<evidence type="ECO:0000313" key="6">
    <source>
        <dbReference type="EMBL" id="MCQ4838927.1"/>
    </source>
</evidence>
<dbReference type="GO" id="GO:0016787">
    <property type="term" value="F:hydrolase activity"/>
    <property type="evidence" value="ECO:0007669"/>
    <property type="project" value="UniProtKB-KW"/>
</dbReference>
<dbReference type="GeneID" id="90531810"/>
<dbReference type="EMBL" id="JANFZH010000005">
    <property type="protein sequence ID" value="MCQ4838927.1"/>
    <property type="molecule type" value="Genomic_DNA"/>
</dbReference>
<dbReference type="InterPro" id="IPR023296">
    <property type="entry name" value="Glyco_hydro_beta-prop_sf"/>
</dbReference>
<comment type="similarity">
    <text evidence="1">Belongs to the glycosyl hydrolase 32 family.</text>
</comment>
<evidence type="ECO:0000256" key="3">
    <source>
        <dbReference type="ARBA" id="ARBA00022801"/>
    </source>
</evidence>